<dbReference type="GO" id="GO:0003677">
    <property type="term" value="F:DNA binding"/>
    <property type="evidence" value="ECO:0007669"/>
    <property type="project" value="UniProtKB-KW"/>
</dbReference>
<dbReference type="InterPro" id="IPR018490">
    <property type="entry name" value="cNMP-bd_dom_sf"/>
</dbReference>
<feature type="domain" description="Cyclic nucleotide-binding" evidence="4">
    <location>
        <begin position="13"/>
        <end position="115"/>
    </location>
</feature>
<dbReference type="InterPro" id="IPR036390">
    <property type="entry name" value="WH_DNA-bd_sf"/>
</dbReference>
<keyword evidence="3" id="KW-0804">Transcription</keyword>
<evidence type="ECO:0000256" key="3">
    <source>
        <dbReference type="ARBA" id="ARBA00023163"/>
    </source>
</evidence>
<dbReference type="Pfam" id="PF13545">
    <property type="entry name" value="HTH_Crp_2"/>
    <property type="match status" value="1"/>
</dbReference>
<dbReference type="RefSeq" id="WP_256304144.1">
    <property type="nucleotide sequence ID" value="NZ_JANFYS010000019.1"/>
</dbReference>
<reference evidence="6" key="1">
    <citation type="submission" date="2022-06" db="EMBL/GenBank/DDBJ databases">
        <title>Isolation of gut microbiota from human fecal samples.</title>
        <authorList>
            <person name="Pamer E.G."/>
            <person name="Barat B."/>
            <person name="Waligurski E."/>
            <person name="Medina S."/>
            <person name="Paddock L."/>
            <person name="Mostad J."/>
        </authorList>
    </citation>
    <scope>NUCLEOTIDE SEQUENCE</scope>
    <source>
        <strain evidence="6">DFI.9.91</strain>
    </source>
</reference>
<dbReference type="InterPro" id="IPR012318">
    <property type="entry name" value="HTH_CRP"/>
</dbReference>
<dbReference type="Gene3D" id="2.60.120.10">
    <property type="entry name" value="Jelly Rolls"/>
    <property type="match status" value="1"/>
</dbReference>
<dbReference type="InterPro" id="IPR014710">
    <property type="entry name" value="RmlC-like_jellyroll"/>
</dbReference>
<dbReference type="PANTHER" id="PTHR24567">
    <property type="entry name" value="CRP FAMILY TRANSCRIPTIONAL REGULATORY PROTEIN"/>
    <property type="match status" value="1"/>
</dbReference>
<evidence type="ECO:0000256" key="2">
    <source>
        <dbReference type="ARBA" id="ARBA00023125"/>
    </source>
</evidence>
<dbReference type="PANTHER" id="PTHR24567:SF58">
    <property type="entry name" value="CYCLIC AMP-BINDING REGULATORY PROTEIN"/>
    <property type="match status" value="1"/>
</dbReference>
<dbReference type="AlphaFoldDB" id="A0AAW5JPL1"/>
<keyword evidence="1" id="KW-0805">Transcription regulation</keyword>
<comment type="caution">
    <text evidence="6">The sequence shown here is derived from an EMBL/GenBank/DDBJ whole genome shotgun (WGS) entry which is preliminary data.</text>
</comment>
<dbReference type="InterPro" id="IPR000595">
    <property type="entry name" value="cNMP-bd_dom"/>
</dbReference>
<evidence type="ECO:0000313" key="6">
    <source>
        <dbReference type="EMBL" id="MCQ4770790.1"/>
    </source>
</evidence>
<dbReference type="GO" id="GO:0005829">
    <property type="term" value="C:cytosol"/>
    <property type="evidence" value="ECO:0007669"/>
    <property type="project" value="TreeGrafter"/>
</dbReference>
<proteinExistence type="predicted"/>
<feature type="domain" description="HTH crp-type" evidence="5">
    <location>
        <begin position="154"/>
        <end position="222"/>
    </location>
</feature>
<evidence type="ECO:0000259" key="4">
    <source>
        <dbReference type="PROSITE" id="PS50042"/>
    </source>
</evidence>
<dbReference type="SUPFAM" id="SSF46785">
    <property type="entry name" value="Winged helix' DNA-binding domain"/>
    <property type="match status" value="1"/>
</dbReference>
<evidence type="ECO:0000313" key="7">
    <source>
        <dbReference type="Proteomes" id="UP001204562"/>
    </source>
</evidence>
<dbReference type="CDD" id="cd00038">
    <property type="entry name" value="CAP_ED"/>
    <property type="match status" value="1"/>
</dbReference>
<dbReference type="PROSITE" id="PS51063">
    <property type="entry name" value="HTH_CRP_2"/>
    <property type="match status" value="1"/>
</dbReference>
<dbReference type="SUPFAM" id="SSF51206">
    <property type="entry name" value="cAMP-binding domain-like"/>
    <property type="match status" value="1"/>
</dbReference>
<accession>A0AAW5JPL1</accession>
<dbReference type="SMART" id="SM00419">
    <property type="entry name" value="HTH_CRP"/>
    <property type="match status" value="1"/>
</dbReference>
<dbReference type="EMBL" id="JANFYS010000019">
    <property type="protein sequence ID" value="MCQ4770790.1"/>
    <property type="molecule type" value="Genomic_DNA"/>
</dbReference>
<evidence type="ECO:0000256" key="1">
    <source>
        <dbReference type="ARBA" id="ARBA00023015"/>
    </source>
</evidence>
<keyword evidence="2" id="KW-0238">DNA-binding</keyword>
<dbReference type="Proteomes" id="UP001204562">
    <property type="component" value="Unassembled WGS sequence"/>
</dbReference>
<evidence type="ECO:0000259" key="5">
    <source>
        <dbReference type="PROSITE" id="PS51063"/>
    </source>
</evidence>
<dbReference type="PROSITE" id="PS50042">
    <property type="entry name" value="CNMP_BINDING_3"/>
    <property type="match status" value="1"/>
</dbReference>
<dbReference type="GO" id="GO:0003700">
    <property type="term" value="F:DNA-binding transcription factor activity"/>
    <property type="evidence" value="ECO:0007669"/>
    <property type="project" value="TreeGrafter"/>
</dbReference>
<organism evidence="6 7">
    <name type="scientific">Intestinimonas massiliensis</name>
    <name type="common">ex Afouda et al. 2020</name>
    <dbReference type="NCBI Taxonomy" id="1673721"/>
    <lineage>
        <taxon>Bacteria</taxon>
        <taxon>Bacillati</taxon>
        <taxon>Bacillota</taxon>
        <taxon>Clostridia</taxon>
        <taxon>Eubacteriales</taxon>
        <taxon>Intestinimonas</taxon>
    </lineage>
</organism>
<dbReference type="Pfam" id="PF00027">
    <property type="entry name" value="cNMP_binding"/>
    <property type="match status" value="1"/>
</dbReference>
<name>A0AAW5JPL1_9FIRM</name>
<sequence length="228" mass="24870">MENYLQVLCQSPLFAGAAEADARAMLQCLGAVVRRYGRGEFVLRSGGPADQMGVVLSGGLQVCREDALGYRTILAALGPGELFGEAYACARTETLPVSVLASADSAVVLLDGKRLLTTCPTVCRFHGELIRNLISVLARKNVFLTRRMEHLSKRTLREKLLSYLEEQAAGAGGATFEIPLDRQGLADYLCADRSALSRELGTLKREGVVAFERSRFRLLYPAEAQNEK</sequence>
<gene>
    <name evidence="6" type="ORF">NE579_09975</name>
</gene>
<protein>
    <submittedName>
        <fullName evidence="6">Crp/Fnr family transcriptional regulator</fullName>
    </submittedName>
</protein>
<dbReference type="InterPro" id="IPR050397">
    <property type="entry name" value="Env_Response_Regulators"/>
</dbReference>
<dbReference type="SMART" id="SM00100">
    <property type="entry name" value="cNMP"/>
    <property type="match status" value="1"/>
</dbReference>